<evidence type="ECO:0000256" key="4">
    <source>
        <dbReference type="ARBA" id="ARBA00049288"/>
    </source>
</evidence>
<dbReference type="Gene3D" id="1.10.580.10">
    <property type="entry name" value="Citrate Synthase, domain 1"/>
    <property type="match status" value="1"/>
</dbReference>
<protein>
    <recommendedName>
        <fullName evidence="5">Citrate synthase</fullName>
    </recommendedName>
</protein>
<keyword evidence="3 5" id="KW-0808">Transferase</keyword>
<dbReference type="InterPro" id="IPR036969">
    <property type="entry name" value="Citrate_synthase_sf"/>
</dbReference>
<evidence type="ECO:0000313" key="6">
    <source>
        <dbReference type="EMBL" id="MEQ2565083.1"/>
    </source>
</evidence>
<reference evidence="6 7" key="1">
    <citation type="submission" date="2024-03" db="EMBL/GenBank/DDBJ databases">
        <title>Human intestinal bacterial collection.</title>
        <authorList>
            <person name="Pauvert C."/>
            <person name="Hitch T.C.A."/>
            <person name="Clavel T."/>
        </authorList>
    </citation>
    <scope>NUCLEOTIDE SEQUENCE [LARGE SCALE GENOMIC DNA]</scope>
    <source>
        <strain evidence="6 7">CLA-AP-H18</strain>
    </source>
</reference>
<name>A0ABV1HRX8_9FIRM</name>
<dbReference type="RefSeq" id="WP_211147283.1">
    <property type="nucleotide sequence ID" value="NZ_JBBMEY010000004.1"/>
</dbReference>
<dbReference type="NCBIfam" id="NF010635">
    <property type="entry name" value="PRK14032.1"/>
    <property type="match status" value="1"/>
</dbReference>
<dbReference type="Proteomes" id="UP001478133">
    <property type="component" value="Unassembled WGS sequence"/>
</dbReference>
<dbReference type="InterPro" id="IPR016142">
    <property type="entry name" value="Citrate_synth-like_lrg_a-sub"/>
</dbReference>
<comment type="similarity">
    <text evidence="2 5">Belongs to the citrate synthase family.</text>
</comment>
<dbReference type="PRINTS" id="PR00143">
    <property type="entry name" value="CITRTSNTHASE"/>
</dbReference>
<keyword evidence="7" id="KW-1185">Reference proteome</keyword>
<evidence type="ECO:0000256" key="2">
    <source>
        <dbReference type="ARBA" id="ARBA00010566"/>
    </source>
</evidence>
<dbReference type="InterPro" id="IPR024176">
    <property type="entry name" value="Citrate_synthase_bac-typ"/>
</dbReference>
<proteinExistence type="inferred from homology"/>
<evidence type="ECO:0000256" key="1">
    <source>
        <dbReference type="ARBA" id="ARBA00005163"/>
    </source>
</evidence>
<sequence length="454" mass="51691">MGKYSDLTPEIIELSKICCKNSLIDPSNYDKYDVKRGLRDSNGKGVLTGLTEISEVNSVIEDENGNRTPIPGELFYRGYSIEDLVNGFIHDKHYGFEEVSYLLLMGDLPNQEQFEEFNQLLGYYRTLPDTFVRDIIMKAPSRNIMNALSKEVLTLYSYDEKAEDTSVPNVLRQCIQLIALLPVLAVYSYQAFNYFHNKQSLFIHSPQPHLSTAENILYMLRPDSQYTKLEAKLLDMALVLHAEHGGGNNSTFTTHVVTSSGTDTYAAIAAALCSLKGPKHGGANIKVVKMFNHIKRHVTDYNDKEQIRDYLIKILNKEAFDKSGLIYGMGHAIYTISDPRARVFKGFVKSLSEEKGRQAEYQLYNNVEEIAAELIMQRRKTDKKISANVDFYSGFVYSMLDLPTKLFTPLFAIARVSGWSAHRLEELVNPSKIIRPAYQNVHDRQNYVPMDERD</sequence>
<dbReference type="PANTHER" id="PTHR11739">
    <property type="entry name" value="CITRATE SYNTHASE"/>
    <property type="match status" value="1"/>
</dbReference>
<dbReference type="EMBL" id="JBBMFI010000005">
    <property type="protein sequence ID" value="MEQ2565083.1"/>
    <property type="molecule type" value="Genomic_DNA"/>
</dbReference>
<dbReference type="Gene3D" id="1.10.230.10">
    <property type="entry name" value="Cytochrome P450-Terp, domain 2"/>
    <property type="match status" value="1"/>
</dbReference>
<accession>A0ABV1HRX8</accession>
<dbReference type="InterPro" id="IPR016143">
    <property type="entry name" value="Citrate_synth-like_sm_a-sub"/>
</dbReference>
<dbReference type="CDD" id="cd06113">
    <property type="entry name" value="citrate_synt_like_1_2"/>
    <property type="match status" value="1"/>
</dbReference>
<comment type="pathway">
    <text evidence="1">Carbohydrate metabolism; tricarboxylic acid cycle.</text>
</comment>
<dbReference type="Pfam" id="PF00285">
    <property type="entry name" value="Citrate_synt"/>
    <property type="match status" value="1"/>
</dbReference>
<evidence type="ECO:0000256" key="5">
    <source>
        <dbReference type="PIRNR" id="PIRNR001369"/>
    </source>
</evidence>
<dbReference type="PANTHER" id="PTHR11739:SF4">
    <property type="entry name" value="CITRATE SYNTHASE, PEROXISOMAL"/>
    <property type="match status" value="1"/>
</dbReference>
<dbReference type="PIRSF" id="PIRSF001369">
    <property type="entry name" value="Citrate_synth"/>
    <property type="match status" value="1"/>
</dbReference>
<evidence type="ECO:0000313" key="7">
    <source>
        <dbReference type="Proteomes" id="UP001478133"/>
    </source>
</evidence>
<comment type="catalytic activity">
    <reaction evidence="4">
        <text>oxaloacetate + acetyl-CoA + H2O = citrate + CoA + H(+)</text>
        <dbReference type="Rhea" id="RHEA:16845"/>
        <dbReference type="ChEBI" id="CHEBI:15377"/>
        <dbReference type="ChEBI" id="CHEBI:15378"/>
        <dbReference type="ChEBI" id="CHEBI:16452"/>
        <dbReference type="ChEBI" id="CHEBI:16947"/>
        <dbReference type="ChEBI" id="CHEBI:57287"/>
        <dbReference type="ChEBI" id="CHEBI:57288"/>
        <dbReference type="EC" id="2.3.3.16"/>
    </reaction>
</comment>
<organism evidence="6 7">
    <name type="scientific">Ruminococcoides intestinihominis</name>
    <dbReference type="NCBI Taxonomy" id="3133161"/>
    <lineage>
        <taxon>Bacteria</taxon>
        <taxon>Bacillati</taxon>
        <taxon>Bacillota</taxon>
        <taxon>Clostridia</taxon>
        <taxon>Eubacteriales</taxon>
        <taxon>Oscillospiraceae</taxon>
        <taxon>Ruminococcoides</taxon>
    </lineage>
</organism>
<dbReference type="InterPro" id="IPR002020">
    <property type="entry name" value="Citrate_synthase"/>
</dbReference>
<dbReference type="SUPFAM" id="SSF48256">
    <property type="entry name" value="Citrate synthase"/>
    <property type="match status" value="1"/>
</dbReference>
<comment type="caution">
    <text evidence="6">The sequence shown here is derived from an EMBL/GenBank/DDBJ whole genome shotgun (WGS) entry which is preliminary data.</text>
</comment>
<gene>
    <name evidence="6" type="ORF">ABFO16_02390</name>
</gene>
<evidence type="ECO:0000256" key="3">
    <source>
        <dbReference type="ARBA" id="ARBA00022679"/>
    </source>
</evidence>